<reference evidence="14 15" key="1">
    <citation type="submission" date="2022-01" db="EMBL/GenBank/DDBJ databases">
        <title>Flavihumibacter sp. nov., isolated from sediment of a river.</title>
        <authorList>
            <person name="Liu H."/>
        </authorList>
    </citation>
    <scope>NUCLEOTIDE SEQUENCE [LARGE SCALE GENOMIC DNA]</scope>
    <source>
        <strain evidence="14 15">RY-1</strain>
    </source>
</reference>
<dbReference type="InterPro" id="IPR006184">
    <property type="entry name" value="6PGdom_BS"/>
</dbReference>
<dbReference type="NCBIfam" id="NF006765">
    <property type="entry name" value="PRK09287.1"/>
    <property type="match status" value="1"/>
</dbReference>
<dbReference type="NCBIfam" id="TIGR00873">
    <property type="entry name" value="gnd"/>
    <property type="match status" value="1"/>
</dbReference>
<dbReference type="SUPFAM" id="SSF51735">
    <property type="entry name" value="NAD(P)-binding Rossmann-fold domains"/>
    <property type="match status" value="1"/>
</dbReference>
<dbReference type="Gene3D" id="3.40.50.720">
    <property type="entry name" value="NAD(P)-binding Rossmann-like Domain"/>
    <property type="match status" value="1"/>
</dbReference>
<evidence type="ECO:0000256" key="10">
    <source>
        <dbReference type="ARBA" id="ARBA00048640"/>
    </source>
</evidence>
<dbReference type="EC" id="1.1.1.44" evidence="5 11"/>
<protein>
    <recommendedName>
        <fullName evidence="6 11">6-phosphogluconate dehydrogenase, decarboxylating</fullName>
        <ecNumber evidence="5 11">1.1.1.44</ecNumber>
    </recommendedName>
</protein>
<dbReference type="InterPro" id="IPR008927">
    <property type="entry name" value="6-PGluconate_DH-like_C_sf"/>
</dbReference>
<evidence type="ECO:0000313" key="14">
    <source>
        <dbReference type="EMBL" id="MCF1715593.1"/>
    </source>
</evidence>
<name>A0ABS9BKC9_9BACT</name>
<comment type="catalytic activity">
    <reaction evidence="10 11 12">
        <text>6-phospho-D-gluconate + NADP(+) = D-ribulose 5-phosphate + CO2 + NADPH</text>
        <dbReference type="Rhea" id="RHEA:10116"/>
        <dbReference type="ChEBI" id="CHEBI:16526"/>
        <dbReference type="ChEBI" id="CHEBI:57783"/>
        <dbReference type="ChEBI" id="CHEBI:58121"/>
        <dbReference type="ChEBI" id="CHEBI:58349"/>
        <dbReference type="ChEBI" id="CHEBI:58759"/>
        <dbReference type="EC" id="1.1.1.44"/>
    </reaction>
</comment>
<keyword evidence="8 12" id="KW-0311">Gluconate utilization</keyword>
<accession>A0ABS9BKC9</accession>
<dbReference type="SMART" id="SM01350">
    <property type="entry name" value="6PGD"/>
    <property type="match status" value="1"/>
</dbReference>
<evidence type="ECO:0000313" key="15">
    <source>
        <dbReference type="Proteomes" id="UP001200145"/>
    </source>
</evidence>
<dbReference type="EMBL" id="JAKEVY010000003">
    <property type="protein sequence ID" value="MCF1715593.1"/>
    <property type="molecule type" value="Genomic_DNA"/>
</dbReference>
<dbReference type="InterPro" id="IPR036291">
    <property type="entry name" value="NAD(P)-bd_dom_sf"/>
</dbReference>
<evidence type="ECO:0000256" key="11">
    <source>
        <dbReference type="PIRNR" id="PIRNR000109"/>
    </source>
</evidence>
<evidence type="ECO:0000256" key="9">
    <source>
        <dbReference type="ARBA" id="ARBA00023126"/>
    </source>
</evidence>
<dbReference type="Proteomes" id="UP001200145">
    <property type="component" value="Unassembled WGS sequence"/>
</dbReference>
<keyword evidence="11 12" id="KW-0521">NADP</keyword>
<evidence type="ECO:0000259" key="13">
    <source>
        <dbReference type="SMART" id="SM01350"/>
    </source>
</evidence>
<dbReference type="PIRSF" id="PIRSF000109">
    <property type="entry name" value="6PGD"/>
    <property type="match status" value="1"/>
</dbReference>
<gene>
    <name evidence="14" type="primary">gndA</name>
    <name evidence="14" type="ORF">L0U88_13230</name>
</gene>
<keyword evidence="9 11" id="KW-0570">Pentose shunt</keyword>
<dbReference type="PANTHER" id="PTHR11811">
    <property type="entry name" value="6-PHOSPHOGLUCONATE DEHYDROGENASE"/>
    <property type="match status" value="1"/>
</dbReference>
<comment type="pathway">
    <text evidence="2 11 12">Carbohydrate degradation; pentose phosphate pathway; D-ribulose 5-phosphate from D-glucose 6-phosphate (oxidative stage): step 3/3.</text>
</comment>
<dbReference type="InterPro" id="IPR006113">
    <property type="entry name" value="6PGDH_Gnd/GntZ"/>
</dbReference>
<dbReference type="RefSeq" id="WP_234866543.1">
    <property type="nucleotide sequence ID" value="NZ_JAKEVY010000003.1"/>
</dbReference>
<comment type="subunit">
    <text evidence="4 11">Homodimer.</text>
</comment>
<evidence type="ECO:0000256" key="1">
    <source>
        <dbReference type="ARBA" id="ARBA00002526"/>
    </source>
</evidence>
<keyword evidence="7 11" id="KW-0560">Oxidoreductase</keyword>
<organism evidence="14 15">
    <name type="scientific">Flavihumibacter fluminis</name>
    <dbReference type="NCBI Taxonomy" id="2909236"/>
    <lineage>
        <taxon>Bacteria</taxon>
        <taxon>Pseudomonadati</taxon>
        <taxon>Bacteroidota</taxon>
        <taxon>Chitinophagia</taxon>
        <taxon>Chitinophagales</taxon>
        <taxon>Chitinophagaceae</taxon>
        <taxon>Flavihumibacter</taxon>
    </lineage>
</organism>
<proteinExistence type="inferred from homology"/>
<dbReference type="InterPro" id="IPR006114">
    <property type="entry name" value="6PGDH_C"/>
</dbReference>
<dbReference type="Pfam" id="PF00393">
    <property type="entry name" value="6PGD"/>
    <property type="match status" value="1"/>
</dbReference>
<dbReference type="PRINTS" id="PR00076">
    <property type="entry name" value="6PGDHDRGNASE"/>
</dbReference>
<evidence type="ECO:0000256" key="5">
    <source>
        <dbReference type="ARBA" id="ARBA00013011"/>
    </source>
</evidence>
<evidence type="ECO:0000256" key="4">
    <source>
        <dbReference type="ARBA" id="ARBA00011738"/>
    </source>
</evidence>
<dbReference type="Pfam" id="PF03446">
    <property type="entry name" value="NAD_binding_2"/>
    <property type="match status" value="1"/>
</dbReference>
<feature type="domain" description="6-phosphogluconate dehydrogenase C-terminal" evidence="13">
    <location>
        <begin position="181"/>
        <end position="479"/>
    </location>
</feature>
<dbReference type="SUPFAM" id="SSF48179">
    <property type="entry name" value="6-phosphogluconate dehydrogenase C-terminal domain-like"/>
    <property type="match status" value="1"/>
</dbReference>
<comment type="similarity">
    <text evidence="3 11 12">Belongs to the 6-phosphogluconate dehydrogenase family.</text>
</comment>
<dbReference type="GO" id="GO:0004616">
    <property type="term" value="F:phosphogluconate dehydrogenase (decarboxylating) activity"/>
    <property type="evidence" value="ECO:0007669"/>
    <property type="project" value="UniProtKB-EC"/>
</dbReference>
<dbReference type="Gene3D" id="1.20.5.320">
    <property type="entry name" value="6-Phosphogluconate Dehydrogenase, domain 3"/>
    <property type="match status" value="1"/>
</dbReference>
<evidence type="ECO:0000256" key="6">
    <source>
        <dbReference type="ARBA" id="ARBA00018193"/>
    </source>
</evidence>
<dbReference type="InterPro" id="IPR006183">
    <property type="entry name" value="Pgluconate_DH"/>
</dbReference>
<dbReference type="PROSITE" id="PS00461">
    <property type="entry name" value="6PGD"/>
    <property type="match status" value="1"/>
</dbReference>
<evidence type="ECO:0000256" key="12">
    <source>
        <dbReference type="RuleBase" id="RU000485"/>
    </source>
</evidence>
<dbReference type="InterPro" id="IPR006115">
    <property type="entry name" value="6PGDH_NADP-bd"/>
</dbReference>
<comment type="function">
    <text evidence="1 11">Catalyzes the oxidative decarboxylation of 6-phosphogluconate to ribulose 5-phosphate and CO(2), with concomitant reduction of NADP to NADPH.</text>
</comment>
<sequence>MDNQTFDFGMVGLGVMGRNLLLNVADHGFKAIGFDKDPKKTRDFEAAATPGTIVKGVNTLEEMVAQLSLPRRIMILVPAGKPVDDVIESLLPLISKGDIIIDGGNTYYRDTLRRYEYLQPKGIHFIGIGVSGGEEGARTGPSMMPGGDETAWQQLKPVLSSIAAKVNNEPCVDYMGKGAAGHFVKMVHNGIEYAIMQLICETYDLLRRGGNFSNEELHQLFTTWNEGELKSYLIEITAAIFKQMDPETGTHLVDQILDKAGSKGTGKWTSQIAMDLGVAIPTIDMAVTMRAISALKTDRLTAEKLHTELISRHSHASASESLSLDKAALAEDCRKALFAAVILSYVQGMAMLHTASKELSMDIPLHNAVKVWRGGCIIRSTLLENFYEAYLRNPSISNLLLDGKIANVVAIQISSLRKTVSLAALNGFTAGGLMTALSYYDAFTTGRLPLNLLQAQRDYFGAHTYERVDREGKFHTQWT</sequence>
<dbReference type="Gene3D" id="1.10.1040.10">
    <property type="entry name" value="N-(1-d-carboxylethyl)-l-norvaline Dehydrogenase, domain 2"/>
    <property type="match status" value="1"/>
</dbReference>
<evidence type="ECO:0000256" key="8">
    <source>
        <dbReference type="ARBA" id="ARBA00023064"/>
    </source>
</evidence>
<evidence type="ECO:0000256" key="7">
    <source>
        <dbReference type="ARBA" id="ARBA00023002"/>
    </source>
</evidence>
<keyword evidence="15" id="KW-1185">Reference proteome</keyword>
<evidence type="ECO:0000256" key="3">
    <source>
        <dbReference type="ARBA" id="ARBA00008419"/>
    </source>
</evidence>
<dbReference type="InterPro" id="IPR013328">
    <property type="entry name" value="6PGD_dom2"/>
</dbReference>
<comment type="caution">
    <text evidence="14">The sequence shown here is derived from an EMBL/GenBank/DDBJ whole genome shotgun (WGS) entry which is preliminary data.</text>
</comment>
<evidence type="ECO:0000256" key="2">
    <source>
        <dbReference type="ARBA" id="ARBA00004874"/>
    </source>
</evidence>